<dbReference type="PANTHER" id="PTHR48013:SF9">
    <property type="entry name" value="DUAL SPECIFICITY MITOGEN-ACTIVATED PROTEIN KINASE KINASE 5"/>
    <property type="match status" value="1"/>
</dbReference>
<dbReference type="Pfam" id="PF00069">
    <property type="entry name" value="Pkinase"/>
    <property type="match status" value="1"/>
</dbReference>
<dbReference type="Gene3D" id="3.10.450.50">
    <property type="match status" value="1"/>
</dbReference>
<comment type="catalytic activity">
    <reaction evidence="10">
        <text>L-tyrosyl-[protein] + ATP = O-phospho-L-tyrosyl-[protein] + ADP + H(+)</text>
        <dbReference type="Rhea" id="RHEA:10596"/>
        <dbReference type="Rhea" id="RHEA-COMP:10136"/>
        <dbReference type="Rhea" id="RHEA-COMP:20101"/>
        <dbReference type="ChEBI" id="CHEBI:15378"/>
        <dbReference type="ChEBI" id="CHEBI:30616"/>
        <dbReference type="ChEBI" id="CHEBI:46858"/>
        <dbReference type="ChEBI" id="CHEBI:61978"/>
        <dbReference type="ChEBI" id="CHEBI:456216"/>
        <dbReference type="EC" id="2.7.12.2"/>
    </reaction>
</comment>
<dbReference type="SMART" id="SM00220">
    <property type="entry name" value="S_TKc"/>
    <property type="match status" value="1"/>
</dbReference>
<dbReference type="InterPro" id="IPR002075">
    <property type="entry name" value="NTF2_dom"/>
</dbReference>
<dbReference type="FunFam" id="1.10.510.10:FF:000432">
    <property type="entry name" value="mitogen-activated protein kinase kinase 3"/>
    <property type="match status" value="1"/>
</dbReference>
<keyword evidence="4" id="KW-0418">Kinase</keyword>
<dbReference type="CDD" id="cd06623">
    <property type="entry name" value="PKc_MAPKK_plant_like"/>
    <property type="match status" value="1"/>
</dbReference>
<dbReference type="AlphaFoldDB" id="A0A7S3VIM6"/>
<evidence type="ECO:0000256" key="10">
    <source>
        <dbReference type="ARBA" id="ARBA00051693"/>
    </source>
</evidence>
<comment type="catalytic activity">
    <reaction evidence="9">
        <text>L-threonyl-[protein] + ATP = O-phospho-L-threonyl-[protein] + ADP + H(+)</text>
        <dbReference type="Rhea" id="RHEA:46608"/>
        <dbReference type="Rhea" id="RHEA-COMP:11060"/>
        <dbReference type="Rhea" id="RHEA-COMP:11605"/>
        <dbReference type="ChEBI" id="CHEBI:15378"/>
        <dbReference type="ChEBI" id="CHEBI:30013"/>
        <dbReference type="ChEBI" id="CHEBI:30616"/>
        <dbReference type="ChEBI" id="CHEBI:61977"/>
        <dbReference type="ChEBI" id="CHEBI:456216"/>
        <dbReference type="EC" id="2.7.12.2"/>
    </reaction>
</comment>
<protein>
    <recommendedName>
        <fullName evidence="7">mitogen-activated protein kinase kinase</fullName>
        <ecNumber evidence="7">2.7.12.2</ecNumber>
    </recommendedName>
</protein>
<evidence type="ECO:0000256" key="3">
    <source>
        <dbReference type="ARBA" id="ARBA00022741"/>
    </source>
</evidence>
<dbReference type="InterPro" id="IPR011009">
    <property type="entry name" value="Kinase-like_dom_sf"/>
</dbReference>
<reference evidence="13" key="1">
    <citation type="submission" date="2021-01" db="EMBL/GenBank/DDBJ databases">
        <authorList>
            <person name="Corre E."/>
            <person name="Pelletier E."/>
            <person name="Niang G."/>
            <person name="Scheremetjew M."/>
            <person name="Finn R."/>
            <person name="Kale V."/>
            <person name="Holt S."/>
            <person name="Cochrane G."/>
            <person name="Meng A."/>
            <person name="Brown T."/>
            <person name="Cohen L."/>
        </authorList>
    </citation>
    <scope>NUCLEOTIDE SEQUENCE</scope>
    <source>
        <strain evidence="13">CCMP1320</strain>
    </source>
</reference>
<comment type="similarity">
    <text evidence="6">Belongs to the protein kinase superfamily. STE Ser/Thr protein kinase family. MAP kinase kinase subfamily.</text>
</comment>
<feature type="domain" description="Protein kinase" evidence="11">
    <location>
        <begin position="76"/>
        <end position="332"/>
    </location>
</feature>
<feature type="domain" description="NTF2" evidence="12">
    <location>
        <begin position="360"/>
        <end position="485"/>
    </location>
</feature>
<dbReference type="PROSITE" id="PS00108">
    <property type="entry name" value="PROTEIN_KINASE_ST"/>
    <property type="match status" value="1"/>
</dbReference>
<evidence type="ECO:0000256" key="9">
    <source>
        <dbReference type="ARBA" id="ARBA00049299"/>
    </source>
</evidence>
<dbReference type="SUPFAM" id="SSF54427">
    <property type="entry name" value="NTF2-like"/>
    <property type="match status" value="1"/>
</dbReference>
<evidence type="ECO:0000313" key="13">
    <source>
        <dbReference type="EMBL" id="CAE0486773.1"/>
    </source>
</evidence>
<sequence length="487" mass="53661">MPLPKLQLQLPVNESQSVNESQQLRASINLNGSLRANQDEVTMLTRSYNPYNFTTEGFTSKGSNGGQHYKISEKDIWIIRRQGAGASSTVFKGFHFRENRFVAVKKINVLDRETRHQMLNDVKALCDARAVPGLIAFAGAFHMPDSGQIAIVLEYMDGGSLQDVLEKVGSIPEDILSLITARILVGLTYLHRQKHMVHRDIKPGNILVNSDGDPKITDFGISAFIDSTLAVCNTFLGTVTYMSPERINNEQYSFSADIWSLGLVLIECATGKYPYDASVGPLQLMIQVLNDDLPLPEGPNVSPEFKDFLTQCLRKNPYERPTAEQLLQHPFITKHASGPPGALKAYMHRVFDPHDKLDEITIIFTWNYYALLSGGQGQLQALAPLYSDASVLEYDGAKCKGRQAIMAQLASASASHAARRIQKHEVKSVDCQPLGLDGSALVHVQGSQVSEVAGDAEAAVPFTEAFILCQVQPGEYYVANQVHRTLA</sequence>
<dbReference type="GO" id="GO:0004708">
    <property type="term" value="F:MAP kinase kinase activity"/>
    <property type="evidence" value="ECO:0007669"/>
    <property type="project" value="UniProtKB-EC"/>
</dbReference>
<evidence type="ECO:0000256" key="6">
    <source>
        <dbReference type="ARBA" id="ARBA00038035"/>
    </source>
</evidence>
<evidence type="ECO:0000256" key="8">
    <source>
        <dbReference type="ARBA" id="ARBA00049014"/>
    </source>
</evidence>
<name>A0A7S3VIM6_DUNTE</name>
<comment type="catalytic activity">
    <reaction evidence="8">
        <text>L-seryl-[protein] + ATP = O-phospho-L-seryl-[protein] + ADP + H(+)</text>
        <dbReference type="Rhea" id="RHEA:17989"/>
        <dbReference type="Rhea" id="RHEA-COMP:9863"/>
        <dbReference type="Rhea" id="RHEA-COMP:11604"/>
        <dbReference type="ChEBI" id="CHEBI:15378"/>
        <dbReference type="ChEBI" id="CHEBI:29999"/>
        <dbReference type="ChEBI" id="CHEBI:30616"/>
        <dbReference type="ChEBI" id="CHEBI:83421"/>
        <dbReference type="ChEBI" id="CHEBI:456216"/>
        <dbReference type="EC" id="2.7.12.2"/>
    </reaction>
</comment>
<evidence type="ECO:0000256" key="7">
    <source>
        <dbReference type="ARBA" id="ARBA00038999"/>
    </source>
</evidence>
<dbReference type="PROSITE" id="PS50177">
    <property type="entry name" value="NTF2_DOMAIN"/>
    <property type="match status" value="1"/>
</dbReference>
<evidence type="ECO:0000256" key="1">
    <source>
        <dbReference type="ARBA" id="ARBA00022527"/>
    </source>
</evidence>
<evidence type="ECO:0000259" key="12">
    <source>
        <dbReference type="PROSITE" id="PS50177"/>
    </source>
</evidence>
<dbReference type="InterPro" id="IPR032710">
    <property type="entry name" value="NTF2-like_dom_sf"/>
</dbReference>
<evidence type="ECO:0000256" key="2">
    <source>
        <dbReference type="ARBA" id="ARBA00022679"/>
    </source>
</evidence>
<organism evidence="13">
    <name type="scientific">Dunaliella tertiolecta</name>
    <name type="common">Green alga</name>
    <dbReference type="NCBI Taxonomy" id="3047"/>
    <lineage>
        <taxon>Eukaryota</taxon>
        <taxon>Viridiplantae</taxon>
        <taxon>Chlorophyta</taxon>
        <taxon>core chlorophytes</taxon>
        <taxon>Chlorophyceae</taxon>
        <taxon>CS clade</taxon>
        <taxon>Chlamydomonadales</taxon>
        <taxon>Dunaliellaceae</taxon>
        <taxon>Dunaliella</taxon>
    </lineage>
</organism>
<gene>
    <name evidence="13" type="ORF">DTER00134_LOCUS1812</name>
</gene>
<keyword evidence="2" id="KW-0808">Transferase</keyword>
<proteinExistence type="inferred from homology"/>
<accession>A0A7S3VIM6</accession>
<dbReference type="EC" id="2.7.12.2" evidence="7"/>
<keyword evidence="5" id="KW-0067">ATP-binding</keyword>
<dbReference type="PROSITE" id="PS50011">
    <property type="entry name" value="PROTEIN_KINASE_DOM"/>
    <property type="match status" value="1"/>
</dbReference>
<keyword evidence="3" id="KW-0547">Nucleotide-binding</keyword>
<dbReference type="SUPFAM" id="SSF56112">
    <property type="entry name" value="Protein kinase-like (PK-like)"/>
    <property type="match status" value="1"/>
</dbReference>
<dbReference type="Pfam" id="PF02136">
    <property type="entry name" value="NTF2"/>
    <property type="match status" value="1"/>
</dbReference>
<dbReference type="InterPro" id="IPR008271">
    <property type="entry name" value="Ser/Thr_kinase_AS"/>
</dbReference>
<dbReference type="PANTHER" id="PTHR48013">
    <property type="entry name" value="DUAL SPECIFICITY MITOGEN-ACTIVATED PROTEIN KINASE KINASE 5-RELATED"/>
    <property type="match status" value="1"/>
</dbReference>
<evidence type="ECO:0000256" key="5">
    <source>
        <dbReference type="ARBA" id="ARBA00022840"/>
    </source>
</evidence>
<dbReference type="InterPro" id="IPR018222">
    <property type="entry name" value="Nuclear_transport_factor_2_euk"/>
</dbReference>
<dbReference type="Gene3D" id="3.30.200.20">
    <property type="entry name" value="Phosphorylase Kinase, domain 1"/>
    <property type="match status" value="1"/>
</dbReference>
<dbReference type="InterPro" id="IPR000719">
    <property type="entry name" value="Prot_kinase_dom"/>
</dbReference>
<evidence type="ECO:0000256" key="4">
    <source>
        <dbReference type="ARBA" id="ARBA00022777"/>
    </source>
</evidence>
<dbReference type="GO" id="GO:0004674">
    <property type="term" value="F:protein serine/threonine kinase activity"/>
    <property type="evidence" value="ECO:0007669"/>
    <property type="project" value="UniProtKB-KW"/>
</dbReference>
<evidence type="ECO:0000259" key="11">
    <source>
        <dbReference type="PROSITE" id="PS50011"/>
    </source>
</evidence>
<dbReference type="Gene3D" id="1.10.510.10">
    <property type="entry name" value="Transferase(Phosphotransferase) domain 1"/>
    <property type="match status" value="1"/>
</dbReference>
<keyword evidence="1" id="KW-0723">Serine/threonine-protein kinase</keyword>
<dbReference type="GO" id="GO:0005524">
    <property type="term" value="F:ATP binding"/>
    <property type="evidence" value="ECO:0007669"/>
    <property type="project" value="UniProtKB-KW"/>
</dbReference>
<dbReference type="EMBL" id="HBIP01003914">
    <property type="protein sequence ID" value="CAE0486773.1"/>
    <property type="molecule type" value="Transcribed_RNA"/>
</dbReference>